<proteinExistence type="predicted"/>
<dbReference type="RefSeq" id="WP_006981271.1">
    <property type="nucleotide sequence ID" value="NZ_ABVL01000012.1"/>
</dbReference>
<gene>
    <name evidence="1" type="ORF">CfE428DRAFT_3946</name>
</gene>
<reference evidence="1 2" key="1">
    <citation type="journal article" date="2011" name="J. Bacteriol.">
        <title>Genome sequence of Chthoniobacter flavus Ellin428, an aerobic heterotrophic soil bacterium.</title>
        <authorList>
            <person name="Kant R."/>
            <person name="van Passel M.W."/>
            <person name="Palva A."/>
            <person name="Lucas S."/>
            <person name="Lapidus A."/>
            <person name="Glavina Del Rio T."/>
            <person name="Dalin E."/>
            <person name="Tice H."/>
            <person name="Bruce D."/>
            <person name="Goodwin L."/>
            <person name="Pitluck S."/>
            <person name="Larimer F.W."/>
            <person name="Land M.L."/>
            <person name="Hauser L."/>
            <person name="Sangwan P."/>
            <person name="de Vos W.M."/>
            <person name="Janssen P.H."/>
            <person name="Smidt H."/>
        </authorList>
    </citation>
    <scope>NUCLEOTIDE SEQUENCE [LARGE SCALE GENOMIC DNA]</scope>
    <source>
        <strain evidence="1 2">Ellin428</strain>
    </source>
</reference>
<protein>
    <submittedName>
        <fullName evidence="1">Uncharacterized protein</fullName>
    </submittedName>
</protein>
<sequence length="169" mass="19382">MPFEITDDSGFLAIIDPDAYRGFVHTDWTRETIQEHFKQEMCEQHLLIWGTGLEHFWSVDVSLQPTKVTGFREVIGSIAASRGRLLLTNYESLTMAAQFSDVTLPQAHEREQLLSLSPGLYDCRIIQLSDPESDAPFEESVSFIYEFAHATSPRETWSDIPWRSKFHNA</sequence>
<accession>B4D4V8</accession>
<comment type="caution">
    <text evidence="1">The sequence shown here is derived from an EMBL/GenBank/DDBJ whole genome shotgun (WGS) entry which is preliminary data.</text>
</comment>
<dbReference type="Proteomes" id="UP000005824">
    <property type="component" value="Unassembled WGS sequence"/>
</dbReference>
<dbReference type="EMBL" id="ABVL01000012">
    <property type="protein sequence ID" value="EDY18561.1"/>
    <property type="molecule type" value="Genomic_DNA"/>
</dbReference>
<evidence type="ECO:0000313" key="1">
    <source>
        <dbReference type="EMBL" id="EDY18561.1"/>
    </source>
</evidence>
<organism evidence="1 2">
    <name type="scientific">Chthoniobacter flavus Ellin428</name>
    <dbReference type="NCBI Taxonomy" id="497964"/>
    <lineage>
        <taxon>Bacteria</taxon>
        <taxon>Pseudomonadati</taxon>
        <taxon>Verrucomicrobiota</taxon>
        <taxon>Spartobacteria</taxon>
        <taxon>Chthoniobacterales</taxon>
        <taxon>Chthoniobacteraceae</taxon>
        <taxon>Chthoniobacter</taxon>
    </lineage>
</organism>
<dbReference type="InParanoid" id="B4D4V8"/>
<evidence type="ECO:0000313" key="2">
    <source>
        <dbReference type="Proteomes" id="UP000005824"/>
    </source>
</evidence>
<name>B4D4V8_9BACT</name>
<dbReference type="AlphaFoldDB" id="B4D4V8"/>
<dbReference type="eggNOG" id="ENOG503369I">
    <property type="taxonomic scope" value="Bacteria"/>
</dbReference>
<dbReference type="STRING" id="497964.CfE428DRAFT_3946"/>
<keyword evidence="2" id="KW-1185">Reference proteome</keyword>